<comment type="caution">
    <text evidence="1">The sequence shown here is derived from an EMBL/GenBank/DDBJ whole genome shotgun (WGS) entry which is preliminary data.</text>
</comment>
<dbReference type="Proteomes" id="UP000814033">
    <property type="component" value="Unassembled WGS sequence"/>
</dbReference>
<reference evidence="1" key="1">
    <citation type="submission" date="2021-02" db="EMBL/GenBank/DDBJ databases">
        <authorList>
            <consortium name="DOE Joint Genome Institute"/>
            <person name="Ahrendt S."/>
            <person name="Looney B.P."/>
            <person name="Miyauchi S."/>
            <person name="Morin E."/>
            <person name="Drula E."/>
            <person name="Courty P.E."/>
            <person name="Chicoki N."/>
            <person name="Fauchery L."/>
            <person name="Kohler A."/>
            <person name="Kuo A."/>
            <person name="Labutti K."/>
            <person name="Pangilinan J."/>
            <person name="Lipzen A."/>
            <person name="Riley R."/>
            <person name="Andreopoulos W."/>
            <person name="He G."/>
            <person name="Johnson J."/>
            <person name="Barry K.W."/>
            <person name="Grigoriev I.V."/>
            <person name="Nagy L."/>
            <person name="Hibbett D."/>
            <person name="Henrissat B."/>
            <person name="Matheny P.B."/>
            <person name="Labbe J."/>
            <person name="Martin F."/>
        </authorList>
    </citation>
    <scope>NUCLEOTIDE SEQUENCE</scope>
    <source>
        <strain evidence="1">FP105234-sp</strain>
    </source>
</reference>
<organism evidence="1 2">
    <name type="scientific">Auriscalpium vulgare</name>
    <dbReference type="NCBI Taxonomy" id="40419"/>
    <lineage>
        <taxon>Eukaryota</taxon>
        <taxon>Fungi</taxon>
        <taxon>Dikarya</taxon>
        <taxon>Basidiomycota</taxon>
        <taxon>Agaricomycotina</taxon>
        <taxon>Agaricomycetes</taxon>
        <taxon>Russulales</taxon>
        <taxon>Auriscalpiaceae</taxon>
        <taxon>Auriscalpium</taxon>
    </lineage>
</organism>
<reference evidence="1" key="2">
    <citation type="journal article" date="2022" name="New Phytol.">
        <title>Evolutionary transition to the ectomycorrhizal habit in the genomes of a hyperdiverse lineage of mushroom-forming fungi.</title>
        <authorList>
            <person name="Looney B."/>
            <person name="Miyauchi S."/>
            <person name="Morin E."/>
            <person name="Drula E."/>
            <person name="Courty P.E."/>
            <person name="Kohler A."/>
            <person name="Kuo A."/>
            <person name="LaButti K."/>
            <person name="Pangilinan J."/>
            <person name="Lipzen A."/>
            <person name="Riley R."/>
            <person name="Andreopoulos W."/>
            <person name="He G."/>
            <person name="Johnson J."/>
            <person name="Nolan M."/>
            <person name="Tritt A."/>
            <person name="Barry K.W."/>
            <person name="Grigoriev I.V."/>
            <person name="Nagy L.G."/>
            <person name="Hibbett D."/>
            <person name="Henrissat B."/>
            <person name="Matheny P.B."/>
            <person name="Labbe J."/>
            <person name="Martin F.M."/>
        </authorList>
    </citation>
    <scope>NUCLEOTIDE SEQUENCE</scope>
    <source>
        <strain evidence="1">FP105234-sp</strain>
    </source>
</reference>
<gene>
    <name evidence="1" type="ORF">FA95DRAFT_1285386</name>
</gene>
<keyword evidence="2" id="KW-1185">Reference proteome</keyword>
<evidence type="ECO:0000313" key="2">
    <source>
        <dbReference type="Proteomes" id="UP000814033"/>
    </source>
</evidence>
<evidence type="ECO:0000313" key="1">
    <source>
        <dbReference type="EMBL" id="KAI0047090.1"/>
    </source>
</evidence>
<name>A0ACB8RST4_9AGAM</name>
<accession>A0ACB8RST4</accession>
<sequence length="222" mass="24431">MSTRTAGTPVPAVIVSARDALLRASQSGPAGWEFNPFDVELGSPEDVQLDDLLDTDLWWWEKYDVALGLSSQLSVSLDDLRYALKLVPTNAERMLDDGELSTTPLLRAASQSTSAPPSADPTITSPVALPMRKRVNCSAEEDEEDSDDNGDDNGDDDTFSPTSLRKKRPRAKVRLWLLALNLSFTPPAPRRAQRGRLLWLRTAALTRAGSPTKKRKSTQRNT</sequence>
<protein>
    <submittedName>
        <fullName evidence="1">Uncharacterized protein</fullName>
    </submittedName>
</protein>
<proteinExistence type="predicted"/>
<dbReference type="EMBL" id="MU275911">
    <property type="protein sequence ID" value="KAI0047090.1"/>
    <property type="molecule type" value="Genomic_DNA"/>
</dbReference>